<name>A0A517Z1P1_9PLAN</name>
<dbReference type="PROSITE" id="PS50801">
    <property type="entry name" value="STAS"/>
    <property type="match status" value="1"/>
</dbReference>
<dbReference type="KEGG" id="mri:Mal4_06830"/>
<protein>
    <submittedName>
        <fullName evidence="2">Anti-sigma F factor antagonist</fullName>
    </submittedName>
</protein>
<reference evidence="2 3" key="1">
    <citation type="submission" date="2019-02" db="EMBL/GenBank/DDBJ databases">
        <title>Deep-cultivation of Planctomycetes and their phenomic and genomic characterization uncovers novel biology.</title>
        <authorList>
            <person name="Wiegand S."/>
            <person name="Jogler M."/>
            <person name="Boedeker C."/>
            <person name="Pinto D."/>
            <person name="Vollmers J."/>
            <person name="Rivas-Marin E."/>
            <person name="Kohn T."/>
            <person name="Peeters S.H."/>
            <person name="Heuer A."/>
            <person name="Rast P."/>
            <person name="Oberbeckmann S."/>
            <person name="Bunk B."/>
            <person name="Jeske O."/>
            <person name="Meyerdierks A."/>
            <person name="Storesund J.E."/>
            <person name="Kallscheuer N."/>
            <person name="Luecker S."/>
            <person name="Lage O.M."/>
            <person name="Pohl T."/>
            <person name="Merkel B.J."/>
            <person name="Hornburger P."/>
            <person name="Mueller R.-W."/>
            <person name="Bruemmer F."/>
            <person name="Labrenz M."/>
            <person name="Spormann A.M."/>
            <person name="Op den Camp H."/>
            <person name="Overmann J."/>
            <person name="Amann R."/>
            <person name="Jetten M.S.M."/>
            <person name="Mascher T."/>
            <person name="Medema M.H."/>
            <person name="Devos D.P."/>
            <person name="Kaster A.-K."/>
            <person name="Ovreas L."/>
            <person name="Rohde M."/>
            <person name="Galperin M.Y."/>
            <person name="Jogler C."/>
        </authorList>
    </citation>
    <scope>NUCLEOTIDE SEQUENCE [LARGE SCALE GENOMIC DNA]</scope>
    <source>
        <strain evidence="2 3">Mal4</strain>
    </source>
</reference>
<gene>
    <name evidence="2" type="primary">spoIIAA</name>
    <name evidence="2" type="ORF">Mal4_06830</name>
</gene>
<evidence type="ECO:0000313" key="3">
    <source>
        <dbReference type="Proteomes" id="UP000320496"/>
    </source>
</evidence>
<accession>A0A517Z1P1</accession>
<dbReference type="EMBL" id="CP036275">
    <property type="protein sequence ID" value="QDU36397.1"/>
    <property type="molecule type" value="Genomic_DNA"/>
</dbReference>
<feature type="domain" description="STAS" evidence="1">
    <location>
        <begin position="63"/>
        <end position="130"/>
    </location>
</feature>
<dbReference type="Gene3D" id="3.30.750.24">
    <property type="entry name" value="STAS domain"/>
    <property type="match status" value="1"/>
</dbReference>
<dbReference type="GO" id="GO:0043856">
    <property type="term" value="F:anti-sigma factor antagonist activity"/>
    <property type="evidence" value="ECO:0007669"/>
    <property type="project" value="TreeGrafter"/>
</dbReference>
<dbReference type="InterPro" id="IPR036513">
    <property type="entry name" value="STAS_dom_sf"/>
</dbReference>
<dbReference type="Proteomes" id="UP000320496">
    <property type="component" value="Chromosome"/>
</dbReference>
<evidence type="ECO:0000259" key="1">
    <source>
        <dbReference type="PROSITE" id="PS50801"/>
    </source>
</evidence>
<keyword evidence="3" id="KW-1185">Reference proteome</keyword>
<dbReference type="PANTHER" id="PTHR33495">
    <property type="entry name" value="ANTI-SIGMA FACTOR ANTAGONIST TM_1081-RELATED-RELATED"/>
    <property type="match status" value="1"/>
</dbReference>
<organism evidence="2 3">
    <name type="scientific">Maioricimonas rarisocia</name>
    <dbReference type="NCBI Taxonomy" id="2528026"/>
    <lineage>
        <taxon>Bacteria</taxon>
        <taxon>Pseudomonadati</taxon>
        <taxon>Planctomycetota</taxon>
        <taxon>Planctomycetia</taxon>
        <taxon>Planctomycetales</taxon>
        <taxon>Planctomycetaceae</taxon>
        <taxon>Maioricimonas</taxon>
    </lineage>
</organism>
<dbReference type="SUPFAM" id="SSF52091">
    <property type="entry name" value="SpoIIaa-like"/>
    <property type="match status" value="1"/>
</dbReference>
<proteinExistence type="predicted"/>
<dbReference type="AlphaFoldDB" id="A0A517Z1P1"/>
<dbReference type="InterPro" id="IPR002645">
    <property type="entry name" value="STAS_dom"/>
</dbReference>
<sequence length="132" mass="14528">MVGMTILERTDMAQAQDDFNLEWHGDALVVCPSGSVESMDWVLIDQAAQIVMSPIRSQKVPLVVFDLSQVNYFGSVFLALLLRCHKLVKSKGGEIVLCGATPMARELLQLTSLDTLWAIYDTREDALEAVGA</sequence>
<evidence type="ECO:0000313" key="2">
    <source>
        <dbReference type="EMBL" id="QDU36397.1"/>
    </source>
</evidence>
<dbReference type="Pfam" id="PF01740">
    <property type="entry name" value="STAS"/>
    <property type="match status" value="1"/>
</dbReference>
<dbReference type="CDD" id="cd07043">
    <property type="entry name" value="STAS_anti-anti-sigma_factors"/>
    <property type="match status" value="1"/>
</dbReference>